<dbReference type="EMBL" id="JAMTCP010000003">
    <property type="protein sequence ID" value="MCP2257287.1"/>
    <property type="molecule type" value="Genomic_DNA"/>
</dbReference>
<evidence type="ECO:0000256" key="1">
    <source>
        <dbReference type="ARBA" id="ARBA00006599"/>
    </source>
</evidence>
<gene>
    <name evidence="4" type="ORF">LX15_000972</name>
</gene>
<keyword evidence="5" id="KW-1185">Reference proteome</keyword>
<evidence type="ECO:0000313" key="5">
    <source>
        <dbReference type="Proteomes" id="UP001205311"/>
    </source>
</evidence>
<dbReference type="Proteomes" id="UP001205311">
    <property type="component" value="Unassembled WGS sequence"/>
</dbReference>
<dbReference type="PANTHER" id="PTHR39757">
    <property type="match status" value="1"/>
</dbReference>
<comment type="caution">
    <text evidence="4">The sequence shown here is derived from an EMBL/GenBank/DDBJ whole genome shotgun (WGS) entry which is preliminary data.</text>
</comment>
<dbReference type="PANTHER" id="PTHR39757:SF5">
    <property type="entry name" value="OS02G0190600 PROTEIN"/>
    <property type="match status" value="1"/>
</dbReference>
<name>A0ABT1HP56_STRSD</name>
<dbReference type="RefSeq" id="WP_253668249.1">
    <property type="nucleotide sequence ID" value="NZ_JAMTCP010000003.1"/>
</dbReference>
<reference evidence="4 5" key="1">
    <citation type="submission" date="2022-06" db="EMBL/GenBank/DDBJ databases">
        <title>Genomic Encyclopedia of Archaeal and Bacterial Type Strains, Phase II (KMG-II): from individual species to whole genera.</title>
        <authorList>
            <person name="Goeker M."/>
        </authorList>
    </citation>
    <scope>NUCLEOTIDE SEQUENCE [LARGE SCALE GENOMIC DNA]</scope>
    <source>
        <strain evidence="4 5">DSM 40477</strain>
    </source>
</reference>
<accession>A0ABT1HP56</accession>
<dbReference type="NCBIfam" id="TIGR01790">
    <property type="entry name" value="carotene-cycl"/>
    <property type="match status" value="1"/>
</dbReference>
<dbReference type="InterPro" id="IPR036188">
    <property type="entry name" value="FAD/NAD-bd_sf"/>
</dbReference>
<dbReference type="Gene3D" id="3.50.50.60">
    <property type="entry name" value="FAD/NAD(P)-binding domain"/>
    <property type="match status" value="1"/>
</dbReference>
<protein>
    <submittedName>
        <fullName evidence="4">Lycopene cyclase (CrtL-type)</fullName>
    </submittedName>
</protein>
<evidence type="ECO:0000256" key="3">
    <source>
        <dbReference type="ARBA" id="ARBA00023027"/>
    </source>
</evidence>
<comment type="similarity">
    <text evidence="1">Belongs to the lycopene cyclase family.</text>
</comment>
<evidence type="ECO:0000313" key="4">
    <source>
        <dbReference type="EMBL" id="MCP2257287.1"/>
    </source>
</evidence>
<evidence type="ECO:0000256" key="2">
    <source>
        <dbReference type="ARBA" id="ARBA00022746"/>
    </source>
</evidence>
<keyword evidence="2" id="KW-0125">Carotenoid biosynthesis</keyword>
<dbReference type="PRINTS" id="PR00469">
    <property type="entry name" value="PNDRDTASEII"/>
</dbReference>
<sequence length="397" mass="41983">MDVLVIGAGPAGTALAGACARAGLRTGLLDPAPDRPWRATYAAWRDELPRDLPGDAVAATAHRTRAVAINPHPLPPYAVLDNERLRAHLRHPDIAVHAGRARRVLHSATDSTVHLTDGRHLVAAVVVDATGAARTLSSGPSRGAAAEQTAVGITVPRAWAEPLLGDAEALFMDWRPAPDQTGDGPTFLYALPMPGDRVLVEETSLARRPGLPLGVLRRRLRSRFAAVGREIDQLDAPEERVRFPLDLPTPGASRVVAFGAASALVHPATGYSLAAALALAPRVARAVAEALPSGPAAAAAAARRVVWPPSALAVHALRRRGLEVLLGLPPSGVPVFFETFFRLRPHHRRAYLSDREDVTGTVAAMAALFGSASWRLRAHLALGVVGLRLPDLPGIRP</sequence>
<dbReference type="Pfam" id="PF05834">
    <property type="entry name" value="Lycopene_cycl"/>
    <property type="match status" value="1"/>
</dbReference>
<dbReference type="SUPFAM" id="SSF51905">
    <property type="entry name" value="FAD/NAD(P)-binding domain"/>
    <property type="match status" value="1"/>
</dbReference>
<proteinExistence type="inferred from homology"/>
<keyword evidence="3" id="KW-0520">NAD</keyword>
<dbReference type="InterPro" id="IPR010108">
    <property type="entry name" value="Lycopene_cyclase_b/e"/>
</dbReference>
<organism evidence="4 5">
    <name type="scientific">Streptoalloteichus tenebrarius (strain ATCC 17920 / DSM 40477 / JCM 4838 / CBS 697.72 / NBRC 16177 / NCIMB 11028 / NRRL B-12390 / A12253. 1 / ISP 5477)</name>
    <name type="common">Streptomyces tenebrarius</name>
    <dbReference type="NCBI Taxonomy" id="1933"/>
    <lineage>
        <taxon>Bacteria</taxon>
        <taxon>Bacillati</taxon>
        <taxon>Actinomycetota</taxon>
        <taxon>Actinomycetes</taxon>
        <taxon>Pseudonocardiales</taxon>
        <taxon>Pseudonocardiaceae</taxon>
        <taxon>Streptoalloteichus</taxon>
    </lineage>
</organism>